<dbReference type="AlphaFoldDB" id="A0A7J7DQI4"/>
<dbReference type="GO" id="GO:1900150">
    <property type="term" value="P:regulation of defense response to fungus"/>
    <property type="evidence" value="ECO:0007669"/>
    <property type="project" value="InterPro"/>
</dbReference>
<dbReference type="EMBL" id="JAAARO010000004">
    <property type="protein sequence ID" value="KAF5748618.1"/>
    <property type="molecule type" value="Genomic_DNA"/>
</dbReference>
<feature type="region of interest" description="Disordered" evidence="1">
    <location>
        <begin position="129"/>
        <end position="155"/>
    </location>
</feature>
<feature type="compositionally biased region" description="Polar residues" evidence="1">
    <location>
        <begin position="707"/>
        <end position="717"/>
    </location>
</feature>
<dbReference type="InterPro" id="IPR055126">
    <property type="entry name" value="EDR4-like_N"/>
</dbReference>
<proteinExistence type="predicted"/>
<feature type="domain" description="Probable zinc-ribbon" evidence="2">
    <location>
        <begin position="486"/>
        <end position="530"/>
    </location>
</feature>
<evidence type="ECO:0008006" key="6">
    <source>
        <dbReference type="Google" id="ProtNLM"/>
    </source>
</evidence>
<comment type="caution">
    <text evidence="4">The sequence shown here is derived from an EMBL/GenBank/DDBJ whole genome shotgun (WGS) entry which is preliminary data.</text>
</comment>
<dbReference type="InterPro" id="IPR040244">
    <property type="entry name" value="EDR4-like"/>
</dbReference>
<dbReference type="PANTHER" id="PTHR31105">
    <property type="entry name" value="EXTRA-LARGE G-PROTEIN-LIKE"/>
    <property type="match status" value="1"/>
</dbReference>
<gene>
    <name evidence="4" type="ORF">HS088_TW04G00576</name>
</gene>
<accession>A0A7J7DQI4</accession>
<feature type="compositionally biased region" description="Basic and acidic residues" evidence="1">
    <location>
        <begin position="129"/>
        <end position="142"/>
    </location>
</feature>
<evidence type="ECO:0000256" key="1">
    <source>
        <dbReference type="SAM" id="MobiDB-lite"/>
    </source>
</evidence>
<dbReference type="PANTHER" id="PTHR31105:SF58">
    <property type="entry name" value="G-LIKE PROTEIN, PUTATIVE (DUF3133)-RELATED"/>
    <property type="match status" value="1"/>
</dbReference>
<feature type="compositionally biased region" description="Basic and acidic residues" evidence="1">
    <location>
        <begin position="592"/>
        <end position="604"/>
    </location>
</feature>
<dbReference type="Pfam" id="PF11331">
    <property type="entry name" value="Zn_ribbon_12"/>
    <property type="match status" value="1"/>
</dbReference>
<keyword evidence="5" id="KW-1185">Reference proteome</keyword>
<evidence type="ECO:0000259" key="3">
    <source>
        <dbReference type="Pfam" id="PF22910"/>
    </source>
</evidence>
<evidence type="ECO:0000313" key="5">
    <source>
        <dbReference type="Proteomes" id="UP000593562"/>
    </source>
</evidence>
<dbReference type="InParanoid" id="A0A7J7DQI4"/>
<feature type="region of interest" description="Disordered" evidence="1">
    <location>
        <begin position="254"/>
        <end position="273"/>
    </location>
</feature>
<reference evidence="4 5" key="1">
    <citation type="journal article" date="2020" name="Nat. Commun.">
        <title>Genome of Tripterygium wilfordii and identification of cytochrome P450 involved in triptolide biosynthesis.</title>
        <authorList>
            <person name="Tu L."/>
            <person name="Su P."/>
            <person name="Zhang Z."/>
            <person name="Gao L."/>
            <person name="Wang J."/>
            <person name="Hu T."/>
            <person name="Zhou J."/>
            <person name="Zhang Y."/>
            <person name="Zhao Y."/>
            <person name="Liu Y."/>
            <person name="Song Y."/>
            <person name="Tong Y."/>
            <person name="Lu Y."/>
            <person name="Yang J."/>
            <person name="Xu C."/>
            <person name="Jia M."/>
            <person name="Peters R.J."/>
            <person name="Huang L."/>
            <person name="Gao W."/>
        </authorList>
    </citation>
    <scope>NUCLEOTIDE SEQUENCE [LARGE SCALE GENOMIC DNA]</scope>
    <source>
        <strain evidence="5">cv. XIE 37</strain>
        <tissue evidence="4">Leaf</tissue>
    </source>
</reference>
<feature type="region of interest" description="Disordered" evidence="1">
    <location>
        <begin position="44"/>
        <end position="106"/>
    </location>
</feature>
<name>A0A7J7DQI4_TRIWF</name>
<protein>
    <recommendedName>
        <fullName evidence="6">Zinc-ribbon domain-containing protein</fullName>
    </recommendedName>
</protein>
<dbReference type="Pfam" id="PF22910">
    <property type="entry name" value="EDR4-like_1st"/>
    <property type="match status" value="1"/>
</dbReference>
<feature type="region of interest" description="Disordered" evidence="1">
    <location>
        <begin position="707"/>
        <end position="726"/>
    </location>
</feature>
<sequence>MTESTGLRLVRCPKCENLLPELADYSVYQCGGCGTVLRAKNSDADAFPSKSNEEGVAEASTRSQNSSDKGVVELSDTSDSEAKSSGSPLRCNENFPDKNNVGYTDRGGNQYKVLGNALGVENGLDVKLRGDEPGNVVEREHGNLNSTMEDGGDSWRLGRMSNRHLGEKSEKEGFQRSMKRNAEGMRFSASNYPDEGPSNSRFDSLRNYGDSMRSHSHLDGANRVQYLEQNRAELLQKLDELKDQFIRTCDVADKPKEQFPGDGRAIPPHSYSDYNSRFPGISSGLDRAPMQYFRPDRHASGPPCFSHCPDPFPYANGHEMPIDSFYPPKLKSSSIPGRGDPFGSQMFRRAPQQLSSHYQQQQPHPHFSGRYVDPNPDLFEPYPHNEPFHQPSCPCLLCYNKNQRVSAPVLPTAFGNKRFPDIPYDPMSYHRNTSAIFGPPFQNSSTENAPMNFHAHRTHSEMDGTVRHRLQKLVFASNDRRCYPVAGAAPFIACYNCFELLQLPKKAQLLMKSQQKIRCGACSTVINFTIIDGKVVLSVDTMQNPSLVDDTCNELVKDHVNSGGRANQFSADFSSDDFQMMDRKPILMSRVQDPDSRKPQDMHTFRSSSLTTSDDENSPEFLTSPTEVINSVQRPIKTSLSLSAPDSPLQDPVIYSANNHSVNRFGKGNQSSRSDQEKDVINKATVRQNSMKETSFATEMEVSFNELSSTGVSQNSGDADREDEKSRINKSGESFFMNIIKKRFRDLSKSNPTDERGNVSINGHLIPEHLVKKAEKRAGPIHPGEYWYDSRAGFWGVIGGPCLGIIPPHIEVFNYSMPENCAGGDTGVFVNGRELHQKDLDLLSTRGLPADRDGSYIVEISGRVLDEDTGEELDCLGRLAPTVEKVKHGFGMKAPKAATE</sequence>
<evidence type="ECO:0000259" key="2">
    <source>
        <dbReference type="Pfam" id="PF11331"/>
    </source>
</evidence>
<dbReference type="Proteomes" id="UP000593562">
    <property type="component" value="Unassembled WGS sequence"/>
</dbReference>
<dbReference type="InterPro" id="IPR021480">
    <property type="entry name" value="Zinc_ribbon_12"/>
</dbReference>
<dbReference type="FunCoup" id="A0A7J7DQI4">
    <property type="interactions" value="2747"/>
</dbReference>
<feature type="domain" description="Enhanced disease resistance 4-like N-terminal" evidence="3">
    <location>
        <begin position="7"/>
        <end position="39"/>
    </location>
</feature>
<dbReference type="OrthoDB" id="2020426at2759"/>
<organism evidence="4 5">
    <name type="scientific">Tripterygium wilfordii</name>
    <name type="common">Thunder God vine</name>
    <dbReference type="NCBI Taxonomy" id="458696"/>
    <lineage>
        <taxon>Eukaryota</taxon>
        <taxon>Viridiplantae</taxon>
        <taxon>Streptophyta</taxon>
        <taxon>Embryophyta</taxon>
        <taxon>Tracheophyta</taxon>
        <taxon>Spermatophyta</taxon>
        <taxon>Magnoliopsida</taxon>
        <taxon>eudicotyledons</taxon>
        <taxon>Gunneridae</taxon>
        <taxon>Pentapetalae</taxon>
        <taxon>rosids</taxon>
        <taxon>fabids</taxon>
        <taxon>Celastrales</taxon>
        <taxon>Celastraceae</taxon>
        <taxon>Tripterygium</taxon>
    </lineage>
</organism>
<evidence type="ECO:0000313" key="4">
    <source>
        <dbReference type="EMBL" id="KAF5748618.1"/>
    </source>
</evidence>
<feature type="region of interest" description="Disordered" evidence="1">
    <location>
        <begin position="589"/>
        <end position="628"/>
    </location>
</feature>